<dbReference type="GO" id="GO:0009102">
    <property type="term" value="P:biotin biosynthetic process"/>
    <property type="evidence" value="ECO:0007669"/>
    <property type="project" value="UniProtKB-UniRule"/>
</dbReference>
<gene>
    <name evidence="9 10" type="primary">bioA</name>
    <name evidence="10" type="ORF">LDX50_29625</name>
</gene>
<dbReference type="InterPro" id="IPR049704">
    <property type="entry name" value="Aminotrans_3_PPA_site"/>
</dbReference>
<feature type="binding site" evidence="9">
    <location>
        <position position="143"/>
    </location>
    <ligand>
        <name>substrate</name>
    </ligand>
</feature>
<evidence type="ECO:0000256" key="3">
    <source>
        <dbReference type="ARBA" id="ARBA00022576"/>
    </source>
</evidence>
<keyword evidence="5 9" id="KW-0949">S-adenosyl-L-methionine</keyword>
<feature type="binding site" evidence="9">
    <location>
        <position position="391"/>
    </location>
    <ligand>
        <name>substrate</name>
    </ligand>
</feature>
<comment type="caution">
    <text evidence="10">The sequence shown here is derived from an EMBL/GenBank/DDBJ whole genome shotgun (WGS) entry which is preliminary data.</text>
</comment>
<evidence type="ECO:0000256" key="1">
    <source>
        <dbReference type="ARBA" id="ARBA00001933"/>
    </source>
</evidence>
<comment type="function">
    <text evidence="9">Catalyzes the transfer of the alpha-amino group from S-adenosyl-L-methionine (SAM) to 7-keto-8-aminopelargonic acid (KAPA) to form 7,8-diaminopelargonic acid (DAPA). It is the only aminotransferase known to utilize SAM as an amino donor.</text>
</comment>
<dbReference type="GO" id="GO:0004141">
    <property type="term" value="F:dethiobiotin synthase activity"/>
    <property type="evidence" value="ECO:0007669"/>
    <property type="project" value="TreeGrafter"/>
</dbReference>
<dbReference type="EC" id="2.6.1.62" evidence="9"/>
<keyword evidence="7 9" id="KW-0663">Pyridoxal phosphate</keyword>
<dbReference type="PANTHER" id="PTHR42684:SF3">
    <property type="entry name" value="ADENOSYLMETHIONINE-8-AMINO-7-OXONONANOATE AMINOTRANSFERASE"/>
    <property type="match status" value="1"/>
</dbReference>
<feature type="binding site" evidence="9">
    <location>
        <position position="266"/>
    </location>
    <ligand>
        <name>substrate</name>
    </ligand>
</feature>
<evidence type="ECO:0000313" key="10">
    <source>
        <dbReference type="EMBL" id="MCA6079068.1"/>
    </source>
</evidence>
<dbReference type="PANTHER" id="PTHR42684">
    <property type="entry name" value="ADENOSYLMETHIONINE-8-AMINO-7-OXONONANOATE AMINOTRANSFERASE"/>
    <property type="match status" value="1"/>
</dbReference>
<reference evidence="10" key="1">
    <citation type="submission" date="2021-09" db="EMBL/GenBank/DDBJ databases">
        <title>Fulvivirga sp. isolated from coastal sediment.</title>
        <authorList>
            <person name="Yu H."/>
        </authorList>
    </citation>
    <scope>NUCLEOTIDE SEQUENCE</scope>
    <source>
        <strain evidence="10">1062</strain>
    </source>
</reference>
<feature type="modified residue" description="N6-(pyridoxal phosphate)lysine" evidence="9">
    <location>
        <position position="266"/>
    </location>
</feature>
<dbReference type="NCBIfam" id="TIGR00508">
    <property type="entry name" value="bioA"/>
    <property type="match status" value="1"/>
</dbReference>
<comment type="catalytic activity">
    <reaction evidence="8 9">
        <text>(8S)-8-amino-7-oxononanoate + S-adenosyl-L-methionine = S-adenosyl-4-methylsulfanyl-2-oxobutanoate + (7R,8S)-7,8-diammoniononanoate</text>
        <dbReference type="Rhea" id="RHEA:16861"/>
        <dbReference type="ChEBI" id="CHEBI:16490"/>
        <dbReference type="ChEBI" id="CHEBI:59789"/>
        <dbReference type="ChEBI" id="CHEBI:149468"/>
        <dbReference type="ChEBI" id="CHEBI:149469"/>
        <dbReference type="EC" id="2.6.1.62"/>
    </reaction>
</comment>
<evidence type="ECO:0000256" key="2">
    <source>
        <dbReference type="ARBA" id="ARBA00005063"/>
    </source>
</evidence>
<name>A0A9X1KZN6_9BACT</name>
<protein>
    <recommendedName>
        <fullName evidence="9">Adenosylmethionine-8-amino-7-oxononanoate aminotransferase</fullName>
        <ecNumber evidence="9">2.6.1.62</ecNumber>
    </recommendedName>
    <alternativeName>
        <fullName evidence="9">7,8-diamino-pelargonic acid aminotransferase</fullName>
        <shortName evidence="9">DAPA AT</shortName>
        <shortName evidence="9">DAPA aminotransferase</shortName>
    </alternativeName>
    <alternativeName>
        <fullName evidence="9">7,8-diaminononanoate synthase</fullName>
        <shortName evidence="9">DANS</shortName>
    </alternativeName>
    <alternativeName>
        <fullName evidence="9">Diaminopelargonic acid synthase</fullName>
    </alternativeName>
</protein>
<evidence type="ECO:0000256" key="6">
    <source>
        <dbReference type="ARBA" id="ARBA00022756"/>
    </source>
</evidence>
<organism evidence="10 11">
    <name type="scientific">Fulvivirga sedimenti</name>
    <dbReference type="NCBI Taxonomy" id="2879465"/>
    <lineage>
        <taxon>Bacteria</taxon>
        <taxon>Pseudomonadati</taxon>
        <taxon>Bacteroidota</taxon>
        <taxon>Cytophagia</taxon>
        <taxon>Cytophagales</taxon>
        <taxon>Fulvivirgaceae</taxon>
        <taxon>Fulvivirga</taxon>
    </lineage>
</organism>
<dbReference type="Gene3D" id="3.40.640.10">
    <property type="entry name" value="Type I PLP-dependent aspartate aminotransferase-like (Major domain)"/>
    <property type="match status" value="1"/>
</dbReference>
<dbReference type="SUPFAM" id="SSF53383">
    <property type="entry name" value="PLP-dependent transferases"/>
    <property type="match status" value="1"/>
</dbReference>
<dbReference type="InterPro" id="IPR015421">
    <property type="entry name" value="PyrdxlP-dep_Trfase_major"/>
</dbReference>
<comment type="subcellular location">
    <subcellularLocation>
        <location evidence="9">Cytoplasm</location>
    </subcellularLocation>
</comment>
<dbReference type="EMBL" id="JAIXNE010000009">
    <property type="protein sequence ID" value="MCA6079068.1"/>
    <property type="molecule type" value="Genomic_DNA"/>
</dbReference>
<evidence type="ECO:0000313" key="11">
    <source>
        <dbReference type="Proteomes" id="UP001139409"/>
    </source>
</evidence>
<dbReference type="GO" id="GO:0051537">
    <property type="term" value="F:2 iron, 2 sulfur cluster binding"/>
    <property type="evidence" value="ECO:0007669"/>
    <property type="project" value="UniProtKB-KW"/>
</dbReference>
<dbReference type="GO" id="GO:0005737">
    <property type="term" value="C:cytoplasm"/>
    <property type="evidence" value="ECO:0007669"/>
    <property type="project" value="UniProtKB-SubCell"/>
</dbReference>
<dbReference type="InterPro" id="IPR015424">
    <property type="entry name" value="PyrdxlP-dep_Trfase"/>
</dbReference>
<dbReference type="InterPro" id="IPR005815">
    <property type="entry name" value="BioA"/>
</dbReference>
<dbReference type="InterPro" id="IPR005814">
    <property type="entry name" value="Aminotrans_3"/>
</dbReference>
<feature type="binding site" evidence="9">
    <location>
        <begin position="301"/>
        <end position="302"/>
    </location>
    <ligand>
        <name>pyridoxal 5'-phosphate</name>
        <dbReference type="ChEBI" id="CHEBI:597326"/>
    </ligand>
</feature>
<dbReference type="GO" id="GO:0004015">
    <property type="term" value="F:adenosylmethionine-8-amino-7-oxononanoate transaminase activity"/>
    <property type="evidence" value="ECO:0007669"/>
    <property type="project" value="UniProtKB-UniRule"/>
</dbReference>
<comment type="cofactor">
    <cofactor evidence="1 9">
        <name>pyridoxal 5'-phosphate</name>
        <dbReference type="ChEBI" id="CHEBI:597326"/>
    </cofactor>
</comment>
<keyword evidence="9" id="KW-0963">Cytoplasm</keyword>
<evidence type="ECO:0000256" key="4">
    <source>
        <dbReference type="ARBA" id="ARBA00022679"/>
    </source>
</evidence>
<proteinExistence type="inferred from homology"/>
<comment type="pathway">
    <text evidence="2 9">Cofactor biosynthesis; biotin biosynthesis; 7,8-diaminononanoate from 8-amino-7-oxononanoate (SAM route): step 1/1.</text>
</comment>
<dbReference type="NCBIfam" id="NF004624">
    <property type="entry name" value="PRK05964.1"/>
    <property type="match status" value="1"/>
</dbReference>
<comment type="similarity">
    <text evidence="9">Belongs to the class-III pyridoxal-phosphate-dependent aminotransferase family. BioA subfamily.</text>
</comment>
<dbReference type="CDD" id="cd00610">
    <property type="entry name" value="OAT_like"/>
    <property type="match status" value="1"/>
</dbReference>
<comment type="subunit">
    <text evidence="9">Homodimer.</text>
</comment>
<keyword evidence="6 9" id="KW-0093">Biotin biosynthesis</keyword>
<dbReference type="HAMAP" id="MF_00834">
    <property type="entry name" value="BioA"/>
    <property type="match status" value="1"/>
</dbReference>
<evidence type="ECO:0000256" key="8">
    <source>
        <dbReference type="ARBA" id="ARBA00048449"/>
    </source>
</evidence>
<sequence length="423" mass="47388">MNEWQERDKNSVWHPFTPLMGVAEPLMITRAEGPYLFTNDGRRILDAISSWWVNLHGHSHPHIQQAIARQAGELEHVIFAGFTHKPAIELAESLLKILPGPFERIFYSDNGSTAVEVALKLAFQYWENRGEPRRRVIALDGAYHGDTFGAMSVGERSIFTKPFFPYLFDVEFIPLPDGQNDSEVITQFERLISDGEVASFIFEPLVQGAAGMRMYSAKTLDRLLEIAKSHEIICIADEVMTGFGRTGRLFACEFLAHSPDLICLSKGLTGGALPLGATACTAEIMRPYLTADLRQAFLHGHSYTANPMACAAANASLELLLTDDCLENIKRIAQSHSDFVRKHAGNDRLKDIRSMGTILALEFYTDQDSSYVSEMRNSLYPFFLERNILLRPLGNLIYVLPPYVTSDKDLEAVYTAIEAYLSL</sequence>
<evidence type="ECO:0000256" key="9">
    <source>
        <dbReference type="HAMAP-Rule" id="MF_00834"/>
    </source>
</evidence>
<feature type="binding site" evidence="9">
    <location>
        <position position="300"/>
    </location>
    <ligand>
        <name>substrate</name>
    </ligand>
</feature>
<dbReference type="PROSITE" id="PS00600">
    <property type="entry name" value="AA_TRANSFER_CLASS_3"/>
    <property type="match status" value="1"/>
</dbReference>
<feature type="binding site" evidence="9">
    <location>
        <position position="51"/>
    </location>
    <ligand>
        <name>substrate</name>
    </ligand>
</feature>
<keyword evidence="11" id="KW-1185">Reference proteome</keyword>
<keyword evidence="3 9" id="KW-0032">Aminotransferase</keyword>
<dbReference type="AlphaFoldDB" id="A0A9X1KZN6"/>
<dbReference type="InterPro" id="IPR015422">
    <property type="entry name" value="PyrdxlP-dep_Trfase_small"/>
</dbReference>
<evidence type="ECO:0000256" key="5">
    <source>
        <dbReference type="ARBA" id="ARBA00022691"/>
    </source>
</evidence>
<dbReference type="Gene3D" id="3.90.1150.10">
    <property type="entry name" value="Aspartate Aminotransferase, domain 1"/>
    <property type="match status" value="1"/>
</dbReference>
<keyword evidence="4 9" id="KW-0808">Transferase</keyword>
<dbReference type="Proteomes" id="UP001139409">
    <property type="component" value="Unassembled WGS sequence"/>
</dbReference>
<evidence type="ECO:0000256" key="7">
    <source>
        <dbReference type="ARBA" id="ARBA00022898"/>
    </source>
</evidence>
<dbReference type="FunFam" id="3.40.640.10:FF:000004">
    <property type="entry name" value="Acetylornithine aminotransferase"/>
    <property type="match status" value="1"/>
</dbReference>
<accession>A0A9X1KZN6</accession>
<feature type="binding site" evidence="9">
    <location>
        <position position="237"/>
    </location>
    <ligand>
        <name>pyridoxal 5'-phosphate</name>
        <dbReference type="ChEBI" id="CHEBI:597326"/>
    </ligand>
</feature>
<dbReference type="GO" id="GO:0030170">
    <property type="term" value="F:pyridoxal phosphate binding"/>
    <property type="evidence" value="ECO:0007669"/>
    <property type="project" value="UniProtKB-UniRule"/>
</dbReference>
<dbReference type="Pfam" id="PF00202">
    <property type="entry name" value="Aminotran_3"/>
    <property type="match status" value="1"/>
</dbReference>
<feature type="binding site" evidence="9">
    <location>
        <begin position="111"/>
        <end position="112"/>
    </location>
    <ligand>
        <name>pyridoxal 5'-phosphate</name>
        <dbReference type="ChEBI" id="CHEBI:597326"/>
    </ligand>
</feature>
<dbReference type="RefSeq" id="WP_225699930.1">
    <property type="nucleotide sequence ID" value="NZ_JAIXNE010000009.1"/>
</dbReference>
<feature type="site" description="Participates in the substrate recognition with KAPA and in a stacking interaction with the adenine ring of SAM" evidence="9">
    <location>
        <position position="16"/>
    </location>
</feature>